<feature type="transmembrane region" description="Helical" evidence="7">
    <location>
        <begin position="59"/>
        <end position="80"/>
    </location>
</feature>
<dbReference type="PROSITE" id="PS50928">
    <property type="entry name" value="ABC_TM1"/>
    <property type="match status" value="1"/>
</dbReference>
<dbReference type="AlphaFoldDB" id="A0A7M1T0U0"/>
<dbReference type="CDD" id="cd06261">
    <property type="entry name" value="TM_PBP2"/>
    <property type="match status" value="1"/>
</dbReference>
<feature type="transmembrane region" description="Helical" evidence="7">
    <location>
        <begin position="247"/>
        <end position="271"/>
    </location>
</feature>
<organism evidence="9 10">
    <name type="scientific">Ruania alkalisoli</name>
    <dbReference type="NCBI Taxonomy" id="2779775"/>
    <lineage>
        <taxon>Bacteria</taxon>
        <taxon>Bacillati</taxon>
        <taxon>Actinomycetota</taxon>
        <taxon>Actinomycetes</taxon>
        <taxon>Micrococcales</taxon>
        <taxon>Ruaniaceae</taxon>
        <taxon>Ruania</taxon>
    </lineage>
</organism>
<dbReference type="InterPro" id="IPR035906">
    <property type="entry name" value="MetI-like_sf"/>
</dbReference>
<feature type="domain" description="ABC transmembrane type-1" evidence="8">
    <location>
        <begin position="55"/>
        <end position="268"/>
    </location>
</feature>
<evidence type="ECO:0000256" key="5">
    <source>
        <dbReference type="ARBA" id="ARBA00022989"/>
    </source>
</evidence>
<keyword evidence="2 7" id="KW-0813">Transport</keyword>
<name>A0A7M1T0U0_9MICO</name>
<keyword evidence="3" id="KW-1003">Cell membrane</keyword>
<sequence>MVLPALIIYSLYFTYPVVYSVLQSFTDAKAFGSSTLVGAENYVSMIDDPLFWSSLRNTAIILVISLCLLLPGAFGLALLLGRRIRGAGVLRAMVFAPNVVAPILIGLIWVFILDPHLGLLNELLRLVGVAEPPEWIGGTTLSPYSIGSVYVWQTVGFIMTIFYAGLKMLPGDVMEAAELDGAAGLKRLRYVTVPMLRETIGITTVLVITGSFKIFELVVQLTGGGPVHLSETLVSYTYHVTFGLQNYGYGMALAVITSVLGVSVALGYLAFLRRKATAA</sequence>
<comment type="similarity">
    <text evidence="7">Belongs to the binding-protein-dependent transport system permease family.</text>
</comment>
<evidence type="ECO:0000256" key="1">
    <source>
        <dbReference type="ARBA" id="ARBA00004651"/>
    </source>
</evidence>
<feature type="transmembrane region" description="Helical" evidence="7">
    <location>
        <begin position="92"/>
        <end position="112"/>
    </location>
</feature>
<gene>
    <name evidence="9" type="ORF">IM660_18680</name>
</gene>
<dbReference type="InterPro" id="IPR051393">
    <property type="entry name" value="ABC_transporter_permease"/>
</dbReference>
<feature type="transmembrane region" description="Helical" evidence="7">
    <location>
        <begin position="195"/>
        <end position="215"/>
    </location>
</feature>
<keyword evidence="6 7" id="KW-0472">Membrane</keyword>
<dbReference type="KEGG" id="halt:IM660_18680"/>
<dbReference type="GO" id="GO:0005886">
    <property type="term" value="C:plasma membrane"/>
    <property type="evidence" value="ECO:0007669"/>
    <property type="project" value="UniProtKB-SubCell"/>
</dbReference>
<evidence type="ECO:0000256" key="7">
    <source>
        <dbReference type="RuleBase" id="RU363032"/>
    </source>
</evidence>
<reference evidence="9 10" key="1">
    <citation type="submission" date="2020-10" db="EMBL/GenBank/DDBJ databases">
        <title>Haloactinobacterium sp. RN3S43, a bacterium isolated from saline soil.</title>
        <authorList>
            <person name="Sun J.-Q."/>
        </authorList>
    </citation>
    <scope>NUCLEOTIDE SEQUENCE [LARGE SCALE GENOMIC DNA]</scope>
    <source>
        <strain evidence="9 10">RN3S43</strain>
    </source>
</reference>
<accession>A0A7M1T0U0</accession>
<dbReference type="SUPFAM" id="SSF161098">
    <property type="entry name" value="MetI-like"/>
    <property type="match status" value="1"/>
</dbReference>
<feature type="transmembrane region" description="Helical" evidence="7">
    <location>
        <begin position="149"/>
        <end position="166"/>
    </location>
</feature>
<evidence type="ECO:0000256" key="2">
    <source>
        <dbReference type="ARBA" id="ARBA00022448"/>
    </source>
</evidence>
<protein>
    <submittedName>
        <fullName evidence="9">Sugar ABC transporter permease</fullName>
    </submittedName>
</protein>
<keyword evidence="5 7" id="KW-1133">Transmembrane helix</keyword>
<evidence type="ECO:0000256" key="3">
    <source>
        <dbReference type="ARBA" id="ARBA00022475"/>
    </source>
</evidence>
<dbReference type="InterPro" id="IPR000515">
    <property type="entry name" value="MetI-like"/>
</dbReference>
<evidence type="ECO:0000313" key="10">
    <source>
        <dbReference type="Proteomes" id="UP000593758"/>
    </source>
</evidence>
<evidence type="ECO:0000256" key="6">
    <source>
        <dbReference type="ARBA" id="ARBA00023136"/>
    </source>
</evidence>
<dbReference type="PANTHER" id="PTHR30193">
    <property type="entry name" value="ABC TRANSPORTER PERMEASE PROTEIN"/>
    <property type="match status" value="1"/>
</dbReference>
<dbReference type="PANTHER" id="PTHR30193:SF37">
    <property type="entry name" value="INNER MEMBRANE ABC TRANSPORTER PERMEASE PROTEIN YCJO"/>
    <property type="match status" value="1"/>
</dbReference>
<dbReference type="Pfam" id="PF00528">
    <property type="entry name" value="BPD_transp_1"/>
    <property type="match status" value="1"/>
</dbReference>
<proteinExistence type="inferred from homology"/>
<evidence type="ECO:0000313" key="9">
    <source>
        <dbReference type="EMBL" id="QOR72887.1"/>
    </source>
</evidence>
<comment type="subcellular location">
    <subcellularLocation>
        <location evidence="1 7">Cell membrane</location>
        <topology evidence="1 7">Multi-pass membrane protein</topology>
    </subcellularLocation>
</comment>
<dbReference type="Proteomes" id="UP000593758">
    <property type="component" value="Chromosome"/>
</dbReference>
<dbReference type="Gene3D" id="1.10.3720.10">
    <property type="entry name" value="MetI-like"/>
    <property type="match status" value="1"/>
</dbReference>
<evidence type="ECO:0000256" key="4">
    <source>
        <dbReference type="ARBA" id="ARBA00022692"/>
    </source>
</evidence>
<keyword evidence="4 7" id="KW-0812">Transmembrane</keyword>
<dbReference type="EMBL" id="CP063169">
    <property type="protein sequence ID" value="QOR72887.1"/>
    <property type="molecule type" value="Genomic_DNA"/>
</dbReference>
<evidence type="ECO:0000259" key="8">
    <source>
        <dbReference type="PROSITE" id="PS50928"/>
    </source>
</evidence>
<dbReference type="GO" id="GO:0055085">
    <property type="term" value="P:transmembrane transport"/>
    <property type="evidence" value="ECO:0007669"/>
    <property type="project" value="InterPro"/>
</dbReference>
<keyword evidence="10" id="KW-1185">Reference proteome</keyword>